<dbReference type="NCBIfam" id="NF046065">
    <property type="entry name" value="MtxRegRemB"/>
    <property type="match status" value="1"/>
</dbReference>
<keyword evidence="2" id="KW-1185">Reference proteome</keyword>
<dbReference type="Pfam" id="PF04025">
    <property type="entry name" value="RemA-like"/>
    <property type="match status" value="1"/>
</dbReference>
<sequence length="81" mass="9509">MYIHIGENKMILSSEIIALIDKKTFEHDEANQAMLLDSNRVENIAGKVYKSIVITNDKIYLSPFTTHTIKKRFSLYFHEQY</sequence>
<proteinExistence type="predicted"/>
<evidence type="ECO:0000313" key="2">
    <source>
        <dbReference type="Proteomes" id="UP001164718"/>
    </source>
</evidence>
<gene>
    <name evidence="1" type="ORF">OE104_13515</name>
</gene>
<accession>A0A9E8RW11</accession>
<protein>
    <submittedName>
        <fullName evidence="1">DUF370 domain-containing protein</fullName>
    </submittedName>
</protein>
<dbReference type="AlphaFoldDB" id="A0A9E8RW11"/>
<organism evidence="1 2">
    <name type="scientific">Fervidibacillus albus</name>
    <dbReference type="NCBI Taxonomy" id="2980026"/>
    <lineage>
        <taxon>Bacteria</taxon>
        <taxon>Bacillati</taxon>
        <taxon>Bacillota</taxon>
        <taxon>Bacilli</taxon>
        <taxon>Bacillales</taxon>
        <taxon>Bacillaceae</taxon>
        <taxon>Fervidibacillus</taxon>
    </lineage>
</organism>
<dbReference type="EMBL" id="CP106878">
    <property type="protein sequence ID" value="WAA09528.1"/>
    <property type="molecule type" value="Genomic_DNA"/>
</dbReference>
<dbReference type="InterPro" id="IPR007169">
    <property type="entry name" value="RemA-like"/>
</dbReference>
<reference evidence="1" key="1">
    <citation type="submission" date="2022-09" db="EMBL/GenBank/DDBJ databases">
        <title>Complete Genomes of Fervidibacillus albus and Fervidibacillus halotolerans isolated from tidal flat sediments.</title>
        <authorList>
            <person name="Kwon K.K."/>
            <person name="Yang S.-H."/>
            <person name="Park M.J."/>
            <person name="Oh H.-M."/>
        </authorList>
    </citation>
    <scope>NUCLEOTIDE SEQUENCE</scope>
    <source>
        <strain evidence="1">MEBiC13591</strain>
    </source>
</reference>
<dbReference type="KEGG" id="faf:OE104_13515"/>
<dbReference type="Proteomes" id="UP001164718">
    <property type="component" value="Chromosome"/>
</dbReference>
<evidence type="ECO:0000313" key="1">
    <source>
        <dbReference type="EMBL" id="WAA09528.1"/>
    </source>
</evidence>
<name>A0A9E8RW11_9BACI</name>
<dbReference type="RefSeq" id="WP_275417309.1">
    <property type="nucleotide sequence ID" value="NZ_CP106878.1"/>
</dbReference>